<dbReference type="PANTHER" id="PTHR33204">
    <property type="entry name" value="TRANSCRIPTIONAL REGULATOR, MARR FAMILY"/>
    <property type="match status" value="1"/>
</dbReference>
<evidence type="ECO:0000256" key="2">
    <source>
        <dbReference type="ARBA" id="ARBA00023125"/>
    </source>
</evidence>
<evidence type="ECO:0000313" key="6">
    <source>
        <dbReference type="Proteomes" id="UP000739538"/>
    </source>
</evidence>
<dbReference type="Proteomes" id="UP000739538">
    <property type="component" value="Unassembled WGS sequence"/>
</dbReference>
<dbReference type="InterPro" id="IPR036388">
    <property type="entry name" value="WH-like_DNA-bd_sf"/>
</dbReference>
<reference evidence="5" key="1">
    <citation type="submission" date="2020-04" db="EMBL/GenBank/DDBJ databases">
        <authorList>
            <person name="Zhang T."/>
        </authorList>
    </citation>
    <scope>NUCLEOTIDE SEQUENCE</scope>
    <source>
        <strain evidence="5">HKST-UBA02</strain>
    </source>
</reference>
<sequence>MVESVVGCKWSMRVLSLCSTGTTRPSAIQRACPGLSAKVMNERFRKLIRFGILSRSVRGEKPPIEVDYQLTPFGRRFVRILDEVERLQDSVNLGEVSGAVDEDED</sequence>
<dbReference type="SUPFAM" id="SSF46785">
    <property type="entry name" value="Winged helix' DNA-binding domain"/>
    <property type="match status" value="1"/>
</dbReference>
<dbReference type="Gene3D" id="1.10.10.10">
    <property type="entry name" value="Winged helix-like DNA-binding domain superfamily/Winged helix DNA-binding domain"/>
    <property type="match status" value="1"/>
</dbReference>
<dbReference type="InterPro" id="IPR002577">
    <property type="entry name" value="HTH_HxlR"/>
</dbReference>
<dbReference type="PROSITE" id="PS51118">
    <property type="entry name" value="HTH_HXLR"/>
    <property type="match status" value="1"/>
</dbReference>
<evidence type="ECO:0000259" key="4">
    <source>
        <dbReference type="PROSITE" id="PS51118"/>
    </source>
</evidence>
<dbReference type="AlphaFoldDB" id="A0A956NAE7"/>
<keyword evidence="2" id="KW-0238">DNA-binding</keyword>
<proteinExistence type="predicted"/>
<keyword evidence="3" id="KW-0804">Transcription</keyword>
<organism evidence="5 6">
    <name type="scientific">Eiseniibacteriota bacterium</name>
    <dbReference type="NCBI Taxonomy" id="2212470"/>
    <lineage>
        <taxon>Bacteria</taxon>
        <taxon>Candidatus Eiseniibacteriota</taxon>
    </lineage>
</organism>
<dbReference type="PANTHER" id="PTHR33204:SF37">
    <property type="entry name" value="HTH-TYPE TRANSCRIPTIONAL REGULATOR YODB"/>
    <property type="match status" value="1"/>
</dbReference>
<evidence type="ECO:0000256" key="3">
    <source>
        <dbReference type="ARBA" id="ARBA00023163"/>
    </source>
</evidence>
<evidence type="ECO:0000256" key="1">
    <source>
        <dbReference type="ARBA" id="ARBA00023015"/>
    </source>
</evidence>
<keyword evidence="1" id="KW-0805">Transcription regulation</keyword>
<gene>
    <name evidence="5" type="ORF">KDA27_05630</name>
</gene>
<name>A0A956NAE7_UNCEI</name>
<accession>A0A956NAE7</accession>
<dbReference type="GO" id="GO:0003677">
    <property type="term" value="F:DNA binding"/>
    <property type="evidence" value="ECO:0007669"/>
    <property type="project" value="UniProtKB-KW"/>
</dbReference>
<dbReference type="Pfam" id="PF01638">
    <property type="entry name" value="HxlR"/>
    <property type="match status" value="1"/>
</dbReference>
<evidence type="ECO:0000313" key="5">
    <source>
        <dbReference type="EMBL" id="MCA9755263.1"/>
    </source>
</evidence>
<dbReference type="EMBL" id="JAGQHS010000019">
    <property type="protein sequence ID" value="MCA9755263.1"/>
    <property type="molecule type" value="Genomic_DNA"/>
</dbReference>
<comment type="caution">
    <text evidence="5">The sequence shown here is derived from an EMBL/GenBank/DDBJ whole genome shotgun (WGS) entry which is preliminary data.</text>
</comment>
<dbReference type="InterPro" id="IPR036390">
    <property type="entry name" value="WH_DNA-bd_sf"/>
</dbReference>
<protein>
    <submittedName>
        <fullName evidence="5">Helix-turn-helix transcriptional regulator</fullName>
    </submittedName>
</protein>
<feature type="domain" description="HTH hxlR-type" evidence="4">
    <location>
        <begin position="1"/>
        <end position="96"/>
    </location>
</feature>
<reference evidence="5" key="2">
    <citation type="journal article" date="2021" name="Microbiome">
        <title>Successional dynamics and alternative stable states in a saline activated sludge microbial community over 9 years.</title>
        <authorList>
            <person name="Wang Y."/>
            <person name="Ye J."/>
            <person name="Ju F."/>
            <person name="Liu L."/>
            <person name="Boyd J.A."/>
            <person name="Deng Y."/>
            <person name="Parks D.H."/>
            <person name="Jiang X."/>
            <person name="Yin X."/>
            <person name="Woodcroft B.J."/>
            <person name="Tyson G.W."/>
            <person name="Hugenholtz P."/>
            <person name="Polz M.F."/>
            <person name="Zhang T."/>
        </authorList>
    </citation>
    <scope>NUCLEOTIDE SEQUENCE</scope>
    <source>
        <strain evidence="5">HKST-UBA02</strain>
    </source>
</reference>